<dbReference type="EMBL" id="FOXH01000001">
    <property type="protein sequence ID" value="SFP13473.1"/>
    <property type="molecule type" value="Genomic_DNA"/>
</dbReference>
<sequence length="228" mass="24318">MITIEAANKNPLVVASSNLTVWGEYVKDINIARLSKSLTTIKTGGKVGVIVATYYSGDGKHFAKVQLVNPVSKLLTKYTHGYVYLADVNLFGTAVSTPATGKTYWCTGSKVNIRKGSSVASAVLAKLDKGDVIGTSDGILYGQFLKFNLALGGVGYVSNQYCTLKSPELPVVTQPLTVKDSTSGKETTVQIPVVQPIEGSIDWLRLGVSIVASFIGGIILRKIFKKKA</sequence>
<keyword evidence="1" id="KW-1133">Transmembrane helix</keyword>
<evidence type="ECO:0000256" key="1">
    <source>
        <dbReference type="SAM" id="Phobius"/>
    </source>
</evidence>
<keyword evidence="1" id="KW-0812">Transmembrane</keyword>
<dbReference type="Gene3D" id="2.30.30.40">
    <property type="entry name" value="SH3 Domains"/>
    <property type="match status" value="1"/>
</dbReference>
<gene>
    <name evidence="2" type="ORF">SAMN04515674_101463</name>
</gene>
<dbReference type="RefSeq" id="WP_092011443.1">
    <property type="nucleotide sequence ID" value="NZ_FOXH01000001.1"/>
</dbReference>
<name>A0A1I5MVC8_9BACT</name>
<keyword evidence="1" id="KW-0472">Membrane</keyword>
<keyword evidence="3" id="KW-1185">Reference proteome</keyword>
<evidence type="ECO:0000313" key="2">
    <source>
        <dbReference type="EMBL" id="SFP13473.1"/>
    </source>
</evidence>
<dbReference type="AlphaFoldDB" id="A0A1I5MVC8"/>
<dbReference type="Proteomes" id="UP000199306">
    <property type="component" value="Unassembled WGS sequence"/>
</dbReference>
<organism evidence="2 3">
    <name type="scientific">Pseudarcicella hirudinis</name>
    <dbReference type="NCBI Taxonomy" id="1079859"/>
    <lineage>
        <taxon>Bacteria</taxon>
        <taxon>Pseudomonadati</taxon>
        <taxon>Bacteroidota</taxon>
        <taxon>Cytophagia</taxon>
        <taxon>Cytophagales</taxon>
        <taxon>Flectobacillaceae</taxon>
        <taxon>Pseudarcicella</taxon>
    </lineage>
</organism>
<evidence type="ECO:0000313" key="3">
    <source>
        <dbReference type="Proteomes" id="UP000199306"/>
    </source>
</evidence>
<feature type="transmembrane region" description="Helical" evidence="1">
    <location>
        <begin position="203"/>
        <end position="224"/>
    </location>
</feature>
<dbReference type="STRING" id="1079859.SAMN04515674_101463"/>
<accession>A0A1I5MVC8</accession>
<proteinExistence type="predicted"/>
<reference evidence="2 3" key="1">
    <citation type="submission" date="2016-10" db="EMBL/GenBank/DDBJ databases">
        <authorList>
            <person name="de Groot N.N."/>
        </authorList>
    </citation>
    <scope>NUCLEOTIDE SEQUENCE [LARGE SCALE GENOMIC DNA]</scope>
    <source>
        <strain evidence="3">E92,LMG 26720,CCM 7988</strain>
    </source>
</reference>
<dbReference type="OrthoDB" id="972016at2"/>
<evidence type="ECO:0008006" key="4">
    <source>
        <dbReference type="Google" id="ProtNLM"/>
    </source>
</evidence>
<protein>
    <recommendedName>
        <fullName evidence="4">SH3 domain-containing protein</fullName>
    </recommendedName>
</protein>